<evidence type="ECO:0000313" key="2">
    <source>
        <dbReference type="EMBL" id="TAA75125.1"/>
    </source>
</evidence>
<evidence type="ECO:0000259" key="1">
    <source>
        <dbReference type="Pfam" id="PF14280"/>
    </source>
</evidence>
<dbReference type="Pfam" id="PF14280">
    <property type="entry name" value="DUF4365"/>
    <property type="match status" value="1"/>
</dbReference>
<evidence type="ECO:0000313" key="3">
    <source>
        <dbReference type="Proteomes" id="UP000316238"/>
    </source>
</evidence>
<keyword evidence="3" id="KW-1185">Reference proteome</keyword>
<feature type="domain" description="DUF4365" evidence="1">
    <location>
        <begin position="4"/>
        <end position="111"/>
    </location>
</feature>
<accession>A0A521G284</accession>
<gene>
    <name evidence="2" type="ORF">CDV28_11151</name>
</gene>
<reference evidence="2" key="1">
    <citation type="submission" date="2017-07" db="EMBL/GenBank/DDBJ databases">
        <title>The cable genome - Insights into the physiology and evolution of filamentous bacteria capable of sulfide oxidation via long distance electron transfer.</title>
        <authorList>
            <person name="Thorup C."/>
            <person name="Bjerg J.T."/>
            <person name="Schreiber L."/>
            <person name="Nielsen L.P."/>
            <person name="Kjeldsen K.U."/>
            <person name="Boesen T."/>
            <person name="Boggild A."/>
            <person name="Meysman F."/>
            <person name="Geelhoed J."/>
            <person name="Schramm A."/>
        </authorList>
    </citation>
    <scope>NUCLEOTIDE SEQUENCE [LARGE SCALE GENOMIC DNA]</scope>
    <source>
        <strain evidence="2">GS</strain>
    </source>
</reference>
<dbReference type="InterPro" id="IPR025375">
    <property type="entry name" value="DUF4365"/>
</dbReference>
<comment type="caution">
    <text evidence="2">The sequence shown here is derived from an EMBL/GenBank/DDBJ whole genome shotgun (WGS) entry which is preliminary data.</text>
</comment>
<protein>
    <recommendedName>
        <fullName evidence="1">DUF4365 domain-containing protein</fullName>
    </recommendedName>
</protein>
<proteinExistence type="predicted"/>
<dbReference type="Proteomes" id="UP000316238">
    <property type="component" value="Unassembled WGS sequence"/>
</dbReference>
<organism evidence="2 3">
    <name type="scientific">Candidatus Electronema aureum</name>
    <dbReference type="NCBI Taxonomy" id="2005002"/>
    <lineage>
        <taxon>Bacteria</taxon>
        <taxon>Pseudomonadati</taxon>
        <taxon>Thermodesulfobacteriota</taxon>
        <taxon>Desulfobulbia</taxon>
        <taxon>Desulfobulbales</taxon>
        <taxon>Desulfobulbaceae</taxon>
        <taxon>Candidatus Electronema</taxon>
    </lineage>
</organism>
<name>A0A521G284_9BACT</name>
<sequence length="117" mass="13525">MGPSFDCQLKATINWTEDNNFISYDLDAEYYNKLLYRKEKSSIPCLLVVMCLPRDKNEWIQVSEQQLIIKKCCYYYSVNGEPTENSSTKRVRIPKSQLLTPSAVQSLMERISSGEIS</sequence>
<dbReference type="EMBL" id="NQJD01000011">
    <property type="protein sequence ID" value="TAA75125.1"/>
    <property type="molecule type" value="Genomic_DNA"/>
</dbReference>
<dbReference type="AlphaFoldDB" id="A0A521G284"/>